<feature type="domain" description="Helicase ATP-binding" evidence="1">
    <location>
        <begin position="310"/>
        <end position="503"/>
    </location>
</feature>
<dbReference type="GO" id="GO:0009307">
    <property type="term" value="P:DNA restriction-modification system"/>
    <property type="evidence" value="ECO:0007669"/>
    <property type="project" value="UniProtKB-KW"/>
</dbReference>
<dbReference type="Pfam" id="PF04313">
    <property type="entry name" value="HSDR_N"/>
    <property type="match status" value="1"/>
</dbReference>
<dbReference type="EMBL" id="CP058952">
    <property type="protein sequence ID" value="QLI82652.1"/>
    <property type="molecule type" value="Genomic_DNA"/>
</dbReference>
<dbReference type="Pfam" id="PF22679">
    <property type="entry name" value="T1R_D3-like"/>
    <property type="match status" value="1"/>
</dbReference>
<dbReference type="Gene3D" id="3.40.50.300">
    <property type="entry name" value="P-loop containing nucleotide triphosphate hydrolases"/>
    <property type="match status" value="3"/>
</dbReference>
<dbReference type="GO" id="GO:0005524">
    <property type="term" value="F:ATP binding"/>
    <property type="evidence" value="ECO:0007669"/>
    <property type="project" value="UniProtKB-KW"/>
</dbReference>
<accession>A0A7D5VBR7</accession>
<evidence type="ECO:0000313" key="2">
    <source>
        <dbReference type="EMBL" id="QLI82652.1"/>
    </source>
</evidence>
<reference evidence="2 3" key="1">
    <citation type="journal article" date="2016" name="Int. J. Syst. Evol. Microbiol.">
        <title>Chitinibacter fontanus sp. nov., isolated from a spring.</title>
        <authorList>
            <person name="Sheu S.Y."/>
            <person name="Li Y.S."/>
            <person name="Young C.C."/>
            <person name="Chen W.M."/>
        </authorList>
    </citation>
    <scope>NUCLEOTIDE SEQUENCE [LARGE SCALE GENOMIC DNA]</scope>
    <source>
        <strain evidence="2 3">STM-7</strain>
    </source>
</reference>
<proteinExistence type="predicted"/>
<dbReference type="InterPro" id="IPR007409">
    <property type="entry name" value="Restrct_endonuc_type1_HsdR_N"/>
</dbReference>
<gene>
    <name evidence="2" type="ORF">HZU75_14565</name>
</gene>
<evidence type="ECO:0000313" key="3">
    <source>
        <dbReference type="Proteomes" id="UP000510822"/>
    </source>
</evidence>
<dbReference type="Pfam" id="PF18766">
    <property type="entry name" value="SWI2_SNF2"/>
    <property type="match status" value="1"/>
</dbReference>
<organism evidence="2 3">
    <name type="scientific">Chitinibacter fontanus</name>
    <dbReference type="NCBI Taxonomy" id="1737446"/>
    <lineage>
        <taxon>Bacteria</taxon>
        <taxon>Pseudomonadati</taxon>
        <taxon>Pseudomonadota</taxon>
        <taxon>Betaproteobacteria</taxon>
        <taxon>Neisseriales</taxon>
        <taxon>Chitinibacteraceae</taxon>
        <taxon>Chitinibacter</taxon>
    </lineage>
</organism>
<dbReference type="REBASE" id="411553">
    <property type="entry name" value="CfoSTM7ORF14535P"/>
</dbReference>
<dbReference type="AlphaFoldDB" id="A0A7D5VBR7"/>
<keyword evidence="2" id="KW-0540">Nuclease</keyword>
<dbReference type="InterPro" id="IPR027417">
    <property type="entry name" value="P-loop_NTPase"/>
</dbReference>
<dbReference type="GO" id="GO:0003677">
    <property type="term" value="F:DNA binding"/>
    <property type="evidence" value="ECO:0007669"/>
    <property type="project" value="UniProtKB-KW"/>
</dbReference>
<dbReference type="InterPro" id="IPR055180">
    <property type="entry name" value="HsdR_RecA-like_helicase_dom_2"/>
</dbReference>
<name>A0A7D5VBR7_9NEIS</name>
<dbReference type="Proteomes" id="UP000510822">
    <property type="component" value="Chromosome"/>
</dbReference>
<dbReference type="InterPro" id="IPR040980">
    <property type="entry name" value="SWI2_SNF2"/>
</dbReference>
<dbReference type="PANTHER" id="PTHR42927">
    <property type="entry name" value="HELICASE SUPERFAMILY 1 AND 2 DOMAIN-CONTAINING PROTEIN"/>
    <property type="match status" value="1"/>
</dbReference>
<evidence type="ECO:0000259" key="1">
    <source>
        <dbReference type="PROSITE" id="PS51192"/>
    </source>
</evidence>
<protein>
    <submittedName>
        <fullName evidence="2">Type I restriction endonuclease subunit R</fullName>
    </submittedName>
</protein>
<dbReference type="Gene3D" id="3.90.1570.50">
    <property type="match status" value="1"/>
</dbReference>
<keyword evidence="2" id="KW-0378">Hydrolase</keyword>
<dbReference type="InterPro" id="IPR014001">
    <property type="entry name" value="Helicase_ATP-bd"/>
</dbReference>
<keyword evidence="2" id="KW-0255">Endonuclease</keyword>
<dbReference type="KEGG" id="cfon:HZU75_14565"/>
<dbReference type="SUPFAM" id="SSF52540">
    <property type="entry name" value="P-loop containing nucleoside triphosphate hydrolases"/>
    <property type="match status" value="1"/>
</dbReference>
<sequence length="1012" mass="115178">MVSQTNEAALESHLENALAKDGWRIGQAADFNREFAIDDALFWAFLESTQPQELAKLKDRPNWQRLVLERLNKKIRKDSVLAVLKKGLDIDDAHLTLLYRLPYNELNPEVVSNFAANIFSVTRQVHYSETDTFKSVDMVLFINGLALATLELKNPWTGQNVHHAIKQYRTDRDPKEPLFEFGRCLVHFALDPDEAYMCAHLAGNDSNFLPFNKGHNFGKGNPPNLGATPVAKGIVAEPRASYDVLPANTGSYKTAYVWQEILQRHSITNIIEQFAKHTVEKDKKTGKERKALFFPRYHQLDVVRRLLNDCKTRGVGQTYLIQHSAGSGKSNSITWLAYQLVELYDIHGVENLFDSVVVVTDRRVLDSQLKDNIKLFSETKNIVAHCESAAELKSHLELGKKIIITTVQKFPFIVDGIDDLTERNFAVIIDEAHSSQSGSASDKLNMTLGADDEEVPEDLQDKILAAMKGRKMSSNASYFAFTATPKPATLEKFGRQAADGKFYPFHLYSMKQAIEEKFILDVLEKYTTYKSYYELQKSVEDNPLFDTAKAQKKLKAFVEASPESITVKAQIMADHFMSKVWQAKKLKGKAKAMVVTRNIECAIRYFFAIRAELQAQNAPFKALVAFSGEKEVDGIKYTEDSLNGIAARDLPEEFEKDDYKILVVANKYLTGFDEPKLHTMYVDKKLQSVLAVQALSRLNRCNWKLGKTDTFVLDFYNSVDEIKKAFDPFYTSTTLSEPTDVNVLHDLKDALDDVGIYDWAEVENFNEKFFASAEAEELHPIIDAVVERFDTDLDDEQRIDFKIKAKQFVKIYAQVAAIIPFNNVKWEMLHWFLKFLIPKLKVKDPSQDALDELLNSIDLSTYGLERSKLDAKIGLDDTEAELDPQNPNLRGVHTEGEQKDPLDVIIKAFNERHFAGWEATPEEQRVKFINIAKHVIGHADYKAQVEDNPDNQNRQLALEKLIQHAISIERRRELDLYKRYASDPDFKRAFDASIFRMLSSKDIGSQLGRGAK</sequence>
<dbReference type="PANTHER" id="PTHR42927:SF1">
    <property type="entry name" value="HELICASE SUPERFAMILY 1 AND 2 DOMAIN-CONTAINING PROTEIN"/>
    <property type="match status" value="1"/>
</dbReference>
<dbReference type="PROSITE" id="PS51192">
    <property type="entry name" value="HELICASE_ATP_BIND_1"/>
    <property type="match status" value="1"/>
</dbReference>
<dbReference type="RefSeq" id="WP_180306728.1">
    <property type="nucleotide sequence ID" value="NZ_CP058952.1"/>
</dbReference>
<dbReference type="CDD" id="cd22332">
    <property type="entry name" value="HsdR_N"/>
    <property type="match status" value="1"/>
</dbReference>
<dbReference type="GO" id="GO:0009035">
    <property type="term" value="F:type I site-specific deoxyribonuclease activity"/>
    <property type="evidence" value="ECO:0007669"/>
    <property type="project" value="UniProtKB-EC"/>
</dbReference>
<dbReference type="SMART" id="SM00487">
    <property type="entry name" value="DEXDc"/>
    <property type="match status" value="1"/>
</dbReference>
<keyword evidence="3" id="KW-1185">Reference proteome</keyword>